<accession>A0A4R6S566</accession>
<evidence type="ECO:0008006" key="4">
    <source>
        <dbReference type="Google" id="ProtNLM"/>
    </source>
</evidence>
<evidence type="ECO:0000256" key="1">
    <source>
        <dbReference type="SAM" id="Phobius"/>
    </source>
</evidence>
<name>A0A4R6S566_LABRH</name>
<keyword evidence="3" id="KW-1185">Reference proteome</keyword>
<dbReference type="EMBL" id="SNXZ01000005">
    <property type="protein sequence ID" value="TDP94882.1"/>
    <property type="molecule type" value="Genomic_DNA"/>
</dbReference>
<gene>
    <name evidence="2" type="ORF">EV186_105114</name>
</gene>
<keyword evidence="1" id="KW-1133">Transmembrane helix</keyword>
<feature type="transmembrane region" description="Helical" evidence="1">
    <location>
        <begin position="167"/>
        <end position="190"/>
    </location>
</feature>
<feature type="transmembrane region" description="Helical" evidence="1">
    <location>
        <begin position="342"/>
        <end position="366"/>
    </location>
</feature>
<sequence length="429" mass="47042">MRYGDSKYRDGRYRHVTAPAAIGAGTTLVLHPLVNRLDDDDPEVSVVGRAALGEFVELPTVAAEAIALLADGHPIGAAEDEIERRHGARLDLAELAEALVELGFVASVDGEPVAGPTEPAEHLPWLTRKHVAWLFSRPMGVLWWALVLAAVITWVRDPGTLPAASDFYWSPFVGLVVLVNTAIFSVHLSLHELMHLAAARSYQAPARISFATRLHHLVVQTDVTAVWAVPRRQRYRVYLAGMYWDLAVICACTVLATYAGFTPGVTHLLNAVALVVSFSLFMQAHVYMRTDLYYVLMERLRCRNLFQDSVDYVAHLGRRLRGKDSTDPTTELAARERRAVRLYAIAMALGSVIAVGVFAWYGLPILVKGITLAISGLSHGVAGGSIAHAIDSALIVLVEGTLQVIFIVTFVRRHPRLFRFSAQLTGGKQ</sequence>
<evidence type="ECO:0000313" key="2">
    <source>
        <dbReference type="EMBL" id="TDP94882.1"/>
    </source>
</evidence>
<reference evidence="2 3" key="1">
    <citation type="submission" date="2019-03" db="EMBL/GenBank/DDBJ databases">
        <title>Genomic Encyclopedia of Type Strains, Phase IV (KMG-IV): sequencing the most valuable type-strain genomes for metagenomic binning, comparative biology and taxonomic classification.</title>
        <authorList>
            <person name="Goeker M."/>
        </authorList>
    </citation>
    <scope>NUCLEOTIDE SEQUENCE [LARGE SCALE GENOMIC DNA]</scope>
    <source>
        <strain evidence="2 3">DSM 45361</strain>
    </source>
</reference>
<feature type="transmembrane region" description="Helical" evidence="1">
    <location>
        <begin position="134"/>
        <end position="155"/>
    </location>
</feature>
<feature type="transmembrane region" description="Helical" evidence="1">
    <location>
        <begin position="267"/>
        <end position="287"/>
    </location>
</feature>
<feature type="transmembrane region" description="Helical" evidence="1">
    <location>
        <begin position="237"/>
        <end position="261"/>
    </location>
</feature>
<proteinExistence type="predicted"/>
<feature type="transmembrane region" description="Helical" evidence="1">
    <location>
        <begin position="386"/>
        <end position="411"/>
    </location>
</feature>
<keyword evidence="1" id="KW-0812">Transmembrane</keyword>
<protein>
    <recommendedName>
        <fullName evidence="4">Peptide zinc metalloprotease protein</fullName>
    </recommendedName>
</protein>
<dbReference type="Proteomes" id="UP000295444">
    <property type="component" value="Unassembled WGS sequence"/>
</dbReference>
<organism evidence="2 3">
    <name type="scientific">Labedaea rhizosphaerae</name>
    <dbReference type="NCBI Taxonomy" id="598644"/>
    <lineage>
        <taxon>Bacteria</taxon>
        <taxon>Bacillati</taxon>
        <taxon>Actinomycetota</taxon>
        <taxon>Actinomycetes</taxon>
        <taxon>Pseudonocardiales</taxon>
        <taxon>Pseudonocardiaceae</taxon>
        <taxon>Labedaea</taxon>
    </lineage>
</organism>
<keyword evidence="1" id="KW-0472">Membrane</keyword>
<comment type="caution">
    <text evidence="2">The sequence shown here is derived from an EMBL/GenBank/DDBJ whole genome shotgun (WGS) entry which is preliminary data.</text>
</comment>
<dbReference type="AlphaFoldDB" id="A0A4R6S566"/>
<evidence type="ECO:0000313" key="3">
    <source>
        <dbReference type="Proteomes" id="UP000295444"/>
    </source>
</evidence>